<accession>A0A9W6XXT2</accession>
<comment type="caution">
    <text evidence="2">The sequence shown here is derived from an EMBL/GenBank/DDBJ whole genome shotgun (WGS) entry which is preliminary data.</text>
</comment>
<organism evidence="2 3">
    <name type="scientific">Phytophthora fragariaefolia</name>
    <dbReference type="NCBI Taxonomy" id="1490495"/>
    <lineage>
        <taxon>Eukaryota</taxon>
        <taxon>Sar</taxon>
        <taxon>Stramenopiles</taxon>
        <taxon>Oomycota</taxon>
        <taxon>Peronosporomycetes</taxon>
        <taxon>Peronosporales</taxon>
        <taxon>Peronosporaceae</taxon>
        <taxon>Phytophthora</taxon>
    </lineage>
</organism>
<dbReference type="AlphaFoldDB" id="A0A9W6XXT2"/>
<keyword evidence="3" id="KW-1185">Reference proteome</keyword>
<dbReference type="EMBL" id="BSXT01002285">
    <property type="protein sequence ID" value="GMF48177.1"/>
    <property type="molecule type" value="Genomic_DNA"/>
</dbReference>
<dbReference type="InterPro" id="IPR029526">
    <property type="entry name" value="PGBD"/>
</dbReference>
<dbReference type="Pfam" id="PF13843">
    <property type="entry name" value="DDE_Tnp_1_7"/>
    <property type="match status" value="1"/>
</dbReference>
<evidence type="ECO:0000313" key="2">
    <source>
        <dbReference type="EMBL" id="GMF48177.1"/>
    </source>
</evidence>
<sequence length="350" mass="39348">MFMPDKPHRYGSKLFIMCDSKTAFEVYAGKRNVGDVGDPSFDRKTGAAAVVRNLAFVLSTDRRHAWNAVVFDRFYPSVLLTVELLCMNVYTIGTVKTNRLGYDQNVKDKRQSRPASIPRESFTFSRSVAVPTMIAFHWLDRKPVHYLCTSAVMTAITIMRNVKRVGPITVPCPAAVTDYQRWVGGVDVHDQLRLQTYSLQTSTKFLKYYKSLFVGFVDLALVNAFISHKQTAKINGTPPMKRGEWYGVLQNHLLQLKAEDLAGVVVTPAPVSNKRKRTPVRITHALEQSDDWVAVSSVQKRRQRSCKFVHSCERTARRSRLRLHSSVSAVQSTTLNAGSVTSSVVSTKAF</sequence>
<protein>
    <submittedName>
        <fullName evidence="2">Unnamed protein product</fullName>
    </submittedName>
</protein>
<feature type="domain" description="PiggyBac transposable element-derived protein" evidence="1">
    <location>
        <begin position="2"/>
        <end position="225"/>
    </location>
</feature>
<dbReference type="PANTHER" id="PTHR46599:SF3">
    <property type="entry name" value="PIGGYBAC TRANSPOSABLE ELEMENT-DERIVED PROTEIN 4"/>
    <property type="match status" value="1"/>
</dbReference>
<dbReference type="PANTHER" id="PTHR46599">
    <property type="entry name" value="PIGGYBAC TRANSPOSABLE ELEMENT-DERIVED PROTEIN 4"/>
    <property type="match status" value="1"/>
</dbReference>
<reference evidence="2" key="1">
    <citation type="submission" date="2023-04" db="EMBL/GenBank/DDBJ databases">
        <title>Phytophthora fragariaefolia NBRC 109709.</title>
        <authorList>
            <person name="Ichikawa N."/>
            <person name="Sato H."/>
            <person name="Tonouchi N."/>
        </authorList>
    </citation>
    <scope>NUCLEOTIDE SEQUENCE</scope>
    <source>
        <strain evidence="2">NBRC 109709</strain>
    </source>
</reference>
<name>A0A9W6XXT2_9STRA</name>
<evidence type="ECO:0000259" key="1">
    <source>
        <dbReference type="Pfam" id="PF13843"/>
    </source>
</evidence>
<dbReference type="OrthoDB" id="123207at2759"/>
<gene>
    <name evidence="2" type="ORF">Pfra01_001849500</name>
</gene>
<evidence type="ECO:0000313" key="3">
    <source>
        <dbReference type="Proteomes" id="UP001165121"/>
    </source>
</evidence>
<proteinExistence type="predicted"/>
<dbReference type="Proteomes" id="UP001165121">
    <property type="component" value="Unassembled WGS sequence"/>
</dbReference>